<proteinExistence type="predicted"/>
<dbReference type="AlphaFoldDB" id="A0AA42DR19"/>
<name>A0AA42DR19_9FIRM</name>
<dbReference type="Pfam" id="PF07833">
    <property type="entry name" value="Cu_amine_oxidN1"/>
    <property type="match status" value="2"/>
</dbReference>
<sequence>MKLRQKLAVVLASAMIITAVPVVTSAASTNGFNKTLSIVADKEITTAQGLNLTVKYDDSAVKTIANGTKDTFFVNATDFKFLNDTNVYTGVEKDGVTITRLSDTQLKVEVKAGTNLTGKELEIAIAGTPSKGTPAIIVDAEDSLATSGKYALSTSEIVTDKVLTATAGDVKNISIDGYGSIADITIEEKAADTLLEKGEVTITLPNSSELNFNSTYKTAQEIEIAANRGLSSASIKATAKYFEDANGKQDSKKLVITLTGNKTASRGSVVIKGIKVEAEDKKADVATGEVKVTVKANGMEDTKLVVANVADFGVKLNVKEEVEVVAGKDGKTVKVTLEESAIDSLNKKQNVYFTVDGAKIDASSLKIVEGAKDIITAAKADDEVELTLDASKLTADAINKVVFEFAVEGKAANTGDIVLKAESRALENDIEVKLGTVKEAVKVEAQPMTVKVGLKGQKGGQVVITETDAEMLPRGEQIIVEVAKDSTKGINVTDATVEAKDVEIKDVKVEDGKIFFTIARTSEEAGTITIKDITVDTDRTVPEGSFDLVIGGKAISKDNTNKVSDSKDAKYFEDAITVADFFVVGTPNTEDNAANGLKKGTGIFKVGEKSYTVNGEAKEMDAAPYIAKSNRVMVPVRYVSDVFGINGNDVLFSNENGGTITIFAGNKVLQVVNGSNIALVNGVRVPMDEKVSIVDGRTYVPVGEMGRLLGVDVEWSNETKTATFSNK</sequence>
<feature type="domain" description="Copper amine oxidase-like N-terminal" evidence="2">
    <location>
        <begin position="654"/>
        <end position="722"/>
    </location>
</feature>
<dbReference type="EMBL" id="JAQIFT010000061">
    <property type="protein sequence ID" value="MDA3733227.1"/>
    <property type="molecule type" value="Genomic_DNA"/>
</dbReference>
<comment type="caution">
    <text evidence="3">The sequence shown here is derived from an EMBL/GenBank/DDBJ whole genome shotgun (WGS) entry which is preliminary data.</text>
</comment>
<accession>A0AA42DR19</accession>
<organism evidence="3 4">
    <name type="scientific">Holtiella tumoricola</name>
    <dbReference type="NCBI Taxonomy" id="3018743"/>
    <lineage>
        <taxon>Bacteria</taxon>
        <taxon>Bacillati</taxon>
        <taxon>Bacillota</taxon>
        <taxon>Clostridia</taxon>
        <taxon>Lachnospirales</taxon>
        <taxon>Cellulosilyticaceae</taxon>
        <taxon>Holtiella</taxon>
    </lineage>
</organism>
<reference evidence="3" key="1">
    <citation type="journal article" date="2023" name="Int. J. Syst. Evol. Microbiol.">
        <title>&lt;i&gt;Holtiella tumoricola&lt;/i&gt; gen. nov. sp. nov., isolated from a human clinical sample.</title>
        <authorList>
            <person name="Allen-Vercoe E."/>
            <person name="Daigneault M.C."/>
            <person name="Vancuren S.J."/>
            <person name="Cochrane K."/>
            <person name="O'Neal L.L."/>
            <person name="Sankaranarayanan K."/>
            <person name="Lawson P.A."/>
        </authorList>
    </citation>
    <scope>NUCLEOTIDE SEQUENCE</scope>
    <source>
        <strain evidence="3">CC70A</strain>
    </source>
</reference>
<dbReference type="InterPro" id="IPR012854">
    <property type="entry name" value="Cu_amine_oxidase-like_N"/>
</dbReference>
<dbReference type="Proteomes" id="UP001169242">
    <property type="component" value="Unassembled WGS sequence"/>
</dbReference>
<feature type="domain" description="Copper amine oxidase-like N-terminal" evidence="2">
    <location>
        <begin position="603"/>
        <end position="646"/>
    </location>
</feature>
<evidence type="ECO:0000313" key="4">
    <source>
        <dbReference type="Proteomes" id="UP001169242"/>
    </source>
</evidence>
<feature type="chain" id="PRO_5041232733" evidence="1">
    <location>
        <begin position="27"/>
        <end position="727"/>
    </location>
</feature>
<dbReference type="Gene3D" id="3.30.457.10">
    <property type="entry name" value="Copper amine oxidase-like, N-terminal domain"/>
    <property type="match status" value="2"/>
</dbReference>
<gene>
    <name evidence="3" type="ORF">PBV87_17250</name>
</gene>
<dbReference type="SUPFAM" id="SSF55383">
    <property type="entry name" value="Copper amine oxidase, domain N"/>
    <property type="match status" value="2"/>
</dbReference>
<protein>
    <submittedName>
        <fullName evidence="3">Copper amine oxidase N-terminal domain-containing protein</fullName>
    </submittedName>
</protein>
<feature type="signal peptide" evidence="1">
    <location>
        <begin position="1"/>
        <end position="26"/>
    </location>
</feature>
<dbReference type="RefSeq" id="WP_271013111.1">
    <property type="nucleotide sequence ID" value="NZ_JAQIFT010000061.1"/>
</dbReference>
<evidence type="ECO:0000256" key="1">
    <source>
        <dbReference type="SAM" id="SignalP"/>
    </source>
</evidence>
<evidence type="ECO:0000313" key="3">
    <source>
        <dbReference type="EMBL" id="MDA3733227.1"/>
    </source>
</evidence>
<keyword evidence="1" id="KW-0732">Signal</keyword>
<keyword evidence="4" id="KW-1185">Reference proteome</keyword>
<evidence type="ECO:0000259" key="2">
    <source>
        <dbReference type="Pfam" id="PF07833"/>
    </source>
</evidence>
<dbReference type="InterPro" id="IPR036582">
    <property type="entry name" value="Mao_N_sf"/>
</dbReference>